<dbReference type="SMART" id="SM00228">
    <property type="entry name" value="PDZ"/>
    <property type="match status" value="1"/>
</dbReference>
<dbReference type="Pfam" id="PF23014">
    <property type="entry name" value="PH_Tiam1"/>
    <property type="match status" value="1"/>
</dbReference>
<dbReference type="PROSITE" id="PS50898">
    <property type="entry name" value="RBD"/>
    <property type="match status" value="1"/>
</dbReference>
<evidence type="ECO:0000259" key="6">
    <source>
        <dbReference type="PROSITE" id="PS50106"/>
    </source>
</evidence>
<accession>A0A8B8HN44</accession>
<dbReference type="SMART" id="SM00325">
    <property type="entry name" value="RhoGEF"/>
    <property type="match status" value="1"/>
</dbReference>
<feature type="compositionally biased region" description="Pro residues" evidence="3">
    <location>
        <begin position="1482"/>
        <end position="1492"/>
    </location>
</feature>
<dbReference type="CDD" id="cd01255">
    <property type="entry name" value="PH2_Tiam1_2"/>
    <property type="match status" value="1"/>
</dbReference>
<dbReference type="Pfam" id="PF18385">
    <property type="entry name" value="Tiam_CC_Ex"/>
    <property type="match status" value="1"/>
</dbReference>
<dbReference type="CDD" id="cd01230">
    <property type="entry name" value="PH1_Tiam1_2"/>
    <property type="match status" value="1"/>
</dbReference>
<feature type="domain" description="DH" evidence="5">
    <location>
        <begin position="917"/>
        <end position="1111"/>
    </location>
</feature>
<evidence type="ECO:0000259" key="4">
    <source>
        <dbReference type="PROSITE" id="PS50003"/>
    </source>
</evidence>
<dbReference type="InterPro" id="IPR000219">
    <property type="entry name" value="DH_dom"/>
</dbReference>
<evidence type="ECO:0000256" key="3">
    <source>
        <dbReference type="SAM" id="MobiDB-lite"/>
    </source>
</evidence>
<evidence type="ECO:0000259" key="7">
    <source>
        <dbReference type="PROSITE" id="PS50898"/>
    </source>
</evidence>
<dbReference type="PROSITE" id="PS50106">
    <property type="entry name" value="PDZ"/>
    <property type="match status" value="1"/>
</dbReference>
<dbReference type="Gene3D" id="2.30.42.10">
    <property type="match status" value="1"/>
</dbReference>
<keyword evidence="2" id="KW-0677">Repeat</keyword>
<feature type="domain" description="RBD" evidence="7">
    <location>
        <begin position="621"/>
        <end position="688"/>
    </location>
</feature>
<name>A0A8B8HN44_VANTA</name>
<feature type="domain" description="PH" evidence="4">
    <location>
        <begin position="343"/>
        <end position="456"/>
    </location>
</feature>
<dbReference type="PROSITE" id="PS50003">
    <property type="entry name" value="PH_DOMAIN"/>
    <property type="match status" value="1"/>
</dbReference>
<dbReference type="Gene3D" id="6.10.140.680">
    <property type="match status" value="1"/>
</dbReference>
<dbReference type="InterPro" id="IPR003116">
    <property type="entry name" value="RBD_dom"/>
</dbReference>
<feature type="compositionally biased region" description="Basic residues" evidence="3">
    <location>
        <begin position="148"/>
        <end position="167"/>
    </location>
</feature>
<proteinExistence type="predicted"/>
<dbReference type="Proteomes" id="UP001652626">
    <property type="component" value="Chromosome 6"/>
</dbReference>
<dbReference type="InterPro" id="IPR035899">
    <property type="entry name" value="DBL_dom_sf"/>
</dbReference>
<feature type="compositionally biased region" description="Polar residues" evidence="3">
    <location>
        <begin position="895"/>
        <end position="906"/>
    </location>
</feature>
<evidence type="ECO:0000256" key="1">
    <source>
        <dbReference type="ARBA" id="ARBA00022658"/>
    </source>
</evidence>
<dbReference type="PROSITE" id="PS50010">
    <property type="entry name" value="DH_2"/>
    <property type="match status" value="1"/>
</dbReference>
<feature type="compositionally biased region" description="Polar residues" evidence="3">
    <location>
        <begin position="1442"/>
        <end position="1457"/>
    </location>
</feature>
<dbReference type="PROSITE" id="PS00741">
    <property type="entry name" value="DH_1"/>
    <property type="match status" value="1"/>
</dbReference>
<dbReference type="InterPro" id="IPR011993">
    <property type="entry name" value="PH-like_dom_sf"/>
</dbReference>
<dbReference type="PANTHER" id="PTHR46001:SF3">
    <property type="entry name" value="PROTEIN STILL LIFE, ISOFORM SIF TYPE 1"/>
    <property type="match status" value="1"/>
</dbReference>
<feature type="compositionally biased region" description="Low complexity" evidence="3">
    <location>
        <begin position="23"/>
        <end position="36"/>
    </location>
</feature>
<dbReference type="Pfam" id="PF00169">
    <property type="entry name" value="PH"/>
    <property type="match status" value="1"/>
</dbReference>
<feature type="region of interest" description="Disordered" evidence="3">
    <location>
        <begin position="1282"/>
        <end position="1520"/>
    </location>
</feature>
<dbReference type="Gene3D" id="3.10.20.90">
    <property type="entry name" value="Phosphatidylinositol 3-kinase Catalytic Subunit, Chain A, domain 1"/>
    <property type="match status" value="1"/>
</dbReference>
<dbReference type="InterPro" id="IPR055230">
    <property type="entry name" value="PH_Tiam1/2"/>
</dbReference>
<dbReference type="InterPro" id="IPR001331">
    <property type="entry name" value="GDS_CDC24_CS"/>
</dbReference>
<dbReference type="RefSeq" id="XP_026485975.2">
    <property type="nucleotide sequence ID" value="XM_026630190.2"/>
</dbReference>
<dbReference type="SUPFAM" id="SSF50156">
    <property type="entry name" value="PDZ domain-like"/>
    <property type="match status" value="1"/>
</dbReference>
<organism evidence="8 9">
    <name type="scientific">Vanessa tameamea</name>
    <name type="common">Kamehameha butterfly</name>
    <dbReference type="NCBI Taxonomy" id="334116"/>
    <lineage>
        <taxon>Eukaryota</taxon>
        <taxon>Metazoa</taxon>
        <taxon>Ecdysozoa</taxon>
        <taxon>Arthropoda</taxon>
        <taxon>Hexapoda</taxon>
        <taxon>Insecta</taxon>
        <taxon>Pterygota</taxon>
        <taxon>Neoptera</taxon>
        <taxon>Endopterygota</taxon>
        <taxon>Lepidoptera</taxon>
        <taxon>Glossata</taxon>
        <taxon>Ditrysia</taxon>
        <taxon>Papilionoidea</taxon>
        <taxon>Nymphalidae</taxon>
        <taxon>Nymphalinae</taxon>
        <taxon>Vanessa</taxon>
    </lineage>
</organism>
<dbReference type="SMART" id="SM00233">
    <property type="entry name" value="PH"/>
    <property type="match status" value="2"/>
</dbReference>
<dbReference type="InterPro" id="IPR001478">
    <property type="entry name" value="PDZ"/>
</dbReference>
<feature type="compositionally biased region" description="Low complexity" evidence="3">
    <location>
        <begin position="1426"/>
        <end position="1441"/>
    </location>
</feature>
<feature type="region of interest" description="Disordered" evidence="3">
    <location>
        <begin position="1"/>
        <end position="37"/>
    </location>
</feature>
<keyword evidence="8" id="KW-1185">Reference proteome</keyword>
<keyword evidence="1" id="KW-0344">Guanine-nucleotide releasing factor</keyword>
<dbReference type="InterPro" id="IPR043537">
    <property type="entry name" value="Tiam1/Tiam2/Sif"/>
</dbReference>
<dbReference type="SMART" id="SM00455">
    <property type="entry name" value="RBD"/>
    <property type="match status" value="1"/>
</dbReference>
<dbReference type="InterPro" id="IPR040655">
    <property type="entry name" value="TIAM1_CC-Ex"/>
</dbReference>
<protein>
    <submittedName>
        <fullName evidence="9">Protein still life, isoforms C/SIF type 2 isoform X15</fullName>
    </submittedName>
</protein>
<dbReference type="Pfam" id="PF02196">
    <property type="entry name" value="RBD"/>
    <property type="match status" value="1"/>
</dbReference>
<evidence type="ECO:0000259" key="5">
    <source>
        <dbReference type="PROSITE" id="PS50010"/>
    </source>
</evidence>
<gene>
    <name evidence="9" type="primary">Sif</name>
</gene>
<feature type="region of interest" description="Disordered" evidence="3">
    <location>
        <begin position="593"/>
        <end position="622"/>
    </location>
</feature>
<dbReference type="GeneID" id="113393344"/>
<feature type="domain" description="PDZ" evidence="6">
    <location>
        <begin position="704"/>
        <end position="793"/>
    </location>
</feature>
<dbReference type="SUPFAM" id="SSF50729">
    <property type="entry name" value="PH domain-like"/>
    <property type="match status" value="2"/>
</dbReference>
<dbReference type="InterPro" id="IPR001849">
    <property type="entry name" value="PH_domain"/>
</dbReference>
<dbReference type="CDD" id="cd00160">
    <property type="entry name" value="RhoGEF"/>
    <property type="match status" value="1"/>
</dbReference>
<feature type="compositionally biased region" description="Low complexity" evidence="3">
    <location>
        <begin position="1385"/>
        <end position="1394"/>
    </location>
</feature>
<dbReference type="GO" id="GO:0007264">
    <property type="term" value="P:small GTPase-mediated signal transduction"/>
    <property type="evidence" value="ECO:0007669"/>
    <property type="project" value="InterPro"/>
</dbReference>
<dbReference type="PANTHER" id="PTHR46001">
    <property type="entry name" value="TIAM (MAMMALIAN TUMOR INVASION AND METASTASIS FACTOR) HOMOLOG"/>
    <property type="match status" value="1"/>
</dbReference>
<evidence type="ECO:0000313" key="8">
    <source>
        <dbReference type="Proteomes" id="UP001652626"/>
    </source>
</evidence>
<evidence type="ECO:0000313" key="9">
    <source>
        <dbReference type="RefSeq" id="XP_026485975.2"/>
    </source>
</evidence>
<dbReference type="SUPFAM" id="SSF48065">
    <property type="entry name" value="DBL homology domain (DH-domain)"/>
    <property type="match status" value="1"/>
</dbReference>
<evidence type="ECO:0000256" key="2">
    <source>
        <dbReference type="ARBA" id="ARBA00022737"/>
    </source>
</evidence>
<dbReference type="CDD" id="cd00136">
    <property type="entry name" value="PDZ_canonical"/>
    <property type="match status" value="1"/>
</dbReference>
<feature type="region of interest" description="Disordered" evidence="3">
    <location>
        <begin position="112"/>
        <end position="187"/>
    </location>
</feature>
<reference evidence="9" key="1">
    <citation type="submission" date="2025-08" db="UniProtKB">
        <authorList>
            <consortium name="RefSeq"/>
        </authorList>
    </citation>
    <scope>IDENTIFICATION</scope>
    <source>
        <tissue evidence="9">Whole body</tissue>
    </source>
</reference>
<dbReference type="Gene3D" id="2.30.29.30">
    <property type="entry name" value="Pleckstrin-homology domain (PH domain)/Phosphotyrosine-binding domain (PTB)"/>
    <property type="match status" value="2"/>
</dbReference>
<feature type="compositionally biased region" description="Low complexity" evidence="3">
    <location>
        <begin position="601"/>
        <end position="614"/>
    </location>
</feature>
<sequence length="1520" mass="169710">MMVETQRVPPPRCARVPEHRGKPASASAPPSLSGSGTVMHLRRRRHKTVHFGENLLMQVCADRAHLAALGARVPDISFCHKAHTGVTKGDARFCCVAHHCCLAAGALVALTSNGRPKPHRERSVDSHSSGGETADKGEGGGGSVTKEPKRKAKHHHHHHHHHHHKVHSCPYHDVAPPPEDEREEKSLVPKKTVSPYLYIPSKLEPNVQQLFSFIESVLSAWAAEEGLTSTGEYSEPDERIVRRRKLNKYKKRTDVLNIRRIVYEVSTLHGAKLLGNVRFRHYHWKGTAQTCNEAFLRKISDDDRMSLTTAVSDEEEPGESAMNSPYKGKQTGAAAASFNCTGAVRKAGFLSVKKWLLRKKHQIELARKRGWKGYWVCLKGTTLLFYPCDSREGRSVEAAPKHLIIVDGAIMQPIPEHPKRDYIFCLSTAFGDAYLFQAPCQIELENWVNSIHSACAAAFARHRGKTGTLHLLQEEIYRLEKAIESDHKLKHMADLQQSVVSDPETRAQLAVQMLQWEENLERLHCEQFRLRCYMASLQSGELPNPKSLLTHVSRGTKSTLNKLGVFTVSSFHAFICARSPSLLNNLLAGRGATKRRAPNLSRSNSGSSRRSMQMSREEGEAAVRVSLPEGTTATVGVREGMSVEEFLAAACARRSLNPLEHFVRVKKRRDMEDHNYFVPHRSDLIETYLHTHEVVEVCAKILYQVELQRTTLEQMWGFSVEAELIENAERQDELCCYVSRVEDKSVAMQNGIIKGDEIMVINGAIVSDLDMMYLESVLQEELSLVMMMRSSRTEPPELSGVMRAATDDIIDSLVCPPPPSEPPVISDDMISGLIVPAPAWSKELYSPEAETHGDATTTGPPKVSSRTNSFEIENLLKSAEQVTGWCRSPADTRRGSPTGSLTSAAVTPSRHLSDADKLRKVLMELVDTERAYVKHLNNLLENYLEPLKKETFLSNAEINALFGNIQEIVTFQRQFLQNLEEALEAEPNFNHFEFSNQFKNVLFAVGNAFLYYVNHFKLYSSFCASHSKAQKVLHPNEGNQALQEFLAARNPKQQHSSTLESYLIKPIQRILKYPLLLQQLRNLTDVNSEEHLHLVEALKGMEKVAEHINEMQRIHEEYGAIFDHLFRQHQKSCKQPIDLSPGDLLYYGGVEWLNISDFLGKIKKGLELHAMCFVFKSAVVFLCKERLRQKKKLMGVSSKNNSNEVEIIRYQVLIPVTEVQVRASSAKDMDSHFLWELIHLRSQLQRRSEKVYVLSNSTADFRNAFLKTIRQIIRESVRNMSLPSARPAPAPPRAPHAHHAHHTLDRPKHQVQVMQGSQTLGKTKKPKTTGQRLSAGNIEVGDLSRENSQEAEELPQMSEVSSDETTFRQRSKTLGDTAADMSKRSAPSASSSSGAGAGAEGSKSEGEDEPPPPPAKRGLGRTPNHLTLSTTSTLSAGSTGSQARLIQSSHQPTQYQPTMVRELGSPVWKPRDVASEAAAAPAPAPLPAPAPTTLPRSQRPAPRAPHLSASRKSLAPDHRH</sequence>
<feature type="region of interest" description="Disordered" evidence="3">
    <location>
        <begin position="886"/>
        <end position="908"/>
    </location>
</feature>
<dbReference type="Gene3D" id="1.20.900.10">
    <property type="entry name" value="Dbl homology (DH) domain"/>
    <property type="match status" value="1"/>
</dbReference>
<dbReference type="Pfam" id="PF00621">
    <property type="entry name" value="RhoGEF"/>
    <property type="match status" value="1"/>
</dbReference>
<dbReference type="GO" id="GO:0005085">
    <property type="term" value="F:guanyl-nucleotide exchange factor activity"/>
    <property type="evidence" value="ECO:0007669"/>
    <property type="project" value="UniProtKB-KW"/>
</dbReference>
<dbReference type="InterPro" id="IPR036034">
    <property type="entry name" value="PDZ_sf"/>
</dbReference>